<evidence type="ECO:0000313" key="3">
    <source>
        <dbReference type="Proteomes" id="UP001265700"/>
    </source>
</evidence>
<keyword evidence="3" id="KW-1185">Reference proteome</keyword>
<organism evidence="2 3">
    <name type="scientific">Hydrogenophaga palleronii</name>
    <dbReference type="NCBI Taxonomy" id="65655"/>
    <lineage>
        <taxon>Bacteria</taxon>
        <taxon>Pseudomonadati</taxon>
        <taxon>Pseudomonadota</taxon>
        <taxon>Betaproteobacteria</taxon>
        <taxon>Burkholderiales</taxon>
        <taxon>Comamonadaceae</taxon>
        <taxon>Hydrogenophaga</taxon>
    </lineage>
</organism>
<evidence type="ECO:0000259" key="1">
    <source>
        <dbReference type="Pfam" id="PF09851"/>
    </source>
</evidence>
<dbReference type="PROSITE" id="PS51257">
    <property type="entry name" value="PROKAR_LIPOPROTEIN"/>
    <property type="match status" value="1"/>
</dbReference>
<name>A0ABU1WJK2_9BURK</name>
<proteinExistence type="predicted"/>
<dbReference type="Proteomes" id="UP001265700">
    <property type="component" value="Unassembled WGS sequence"/>
</dbReference>
<dbReference type="InterPro" id="IPR018649">
    <property type="entry name" value="SHOCT"/>
</dbReference>
<dbReference type="Pfam" id="PF09851">
    <property type="entry name" value="SHOCT"/>
    <property type="match status" value="1"/>
</dbReference>
<dbReference type="RefSeq" id="WP_310312905.1">
    <property type="nucleotide sequence ID" value="NZ_JAVDWU010000002.1"/>
</dbReference>
<feature type="domain" description="SHOCT" evidence="1">
    <location>
        <begin position="134"/>
        <end position="161"/>
    </location>
</feature>
<dbReference type="EMBL" id="JAVDWU010000002">
    <property type="protein sequence ID" value="MDR7149242.1"/>
    <property type="molecule type" value="Genomic_DNA"/>
</dbReference>
<reference evidence="2 3" key="1">
    <citation type="submission" date="2023-07" db="EMBL/GenBank/DDBJ databases">
        <title>Sorghum-associated microbial communities from plants grown in Nebraska, USA.</title>
        <authorList>
            <person name="Schachtman D."/>
        </authorList>
    </citation>
    <scope>NUCLEOTIDE SEQUENCE [LARGE SCALE GENOMIC DNA]</scope>
    <source>
        <strain evidence="2 3">4249</strain>
    </source>
</reference>
<gene>
    <name evidence="2" type="ORF">J2W49_001191</name>
</gene>
<sequence length="162" mass="17766">MFRSWFSVFAAAALFGCAVSPVISPGSSESGFADAVFKGEELEVASLTPGMEQFRIFEQGATGFVPLSGVVEDVEHNAAKFCEHKGSVVRAVKWRRSVPPHILGNFPRAELVFECHPVKAADRAETAPQQDRLTQLERLKKLLDSGALTQQEYDSEKAKILN</sequence>
<accession>A0ABU1WJK2</accession>
<evidence type="ECO:0000313" key="2">
    <source>
        <dbReference type="EMBL" id="MDR7149242.1"/>
    </source>
</evidence>
<comment type="caution">
    <text evidence="2">The sequence shown here is derived from an EMBL/GenBank/DDBJ whole genome shotgun (WGS) entry which is preliminary data.</text>
</comment>
<protein>
    <recommendedName>
        <fullName evidence="1">SHOCT domain-containing protein</fullName>
    </recommendedName>
</protein>